<dbReference type="GO" id="GO:0003677">
    <property type="term" value="F:DNA binding"/>
    <property type="evidence" value="ECO:0007669"/>
    <property type="project" value="TreeGrafter"/>
</dbReference>
<dbReference type="GO" id="GO:0009307">
    <property type="term" value="P:DNA restriction-modification system"/>
    <property type="evidence" value="ECO:0007669"/>
    <property type="project" value="UniProtKB-KW"/>
</dbReference>
<protein>
    <recommendedName>
        <fullName evidence="1">DNA (cytosine-5-)-methyltransferase</fullName>
        <ecNumber evidence="1">2.1.1.37</ecNumber>
    </recommendedName>
</protein>
<dbReference type="REBASE" id="694338">
    <property type="entry name" value="M.Lsp401ORF23640P"/>
</dbReference>
<evidence type="ECO:0000256" key="5">
    <source>
        <dbReference type="ARBA" id="ARBA00022747"/>
    </source>
</evidence>
<keyword evidence="5" id="KW-0680">Restriction system</keyword>
<reference evidence="8" key="1">
    <citation type="submission" date="2022-11" db="EMBL/GenBank/DDBJ databases">
        <title>Lysinibacillus irui.</title>
        <authorList>
            <person name="Akintayo S.O."/>
        </authorList>
    </citation>
    <scope>NUCLEOTIDE SEQUENCE</scope>
    <source>
        <strain evidence="8">IRB4-01</strain>
        <plasmid evidence="8">unnamed</plasmid>
    </source>
</reference>
<evidence type="ECO:0000256" key="2">
    <source>
        <dbReference type="ARBA" id="ARBA00022603"/>
    </source>
</evidence>
<proteinExistence type="inferred from homology"/>
<feature type="active site" evidence="6">
    <location>
        <position position="131"/>
    </location>
</feature>
<dbReference type="KEGG" id="liu:OU989_23640"/>
<dbReference type="InterPro" id="IPR031303">
    <property type="entry name" value="C5_meth_CS"/>
</dbReference>
<dbReference type="PROSITE" id="PS51679">
    <property type="entry name" value="SAM_MT_C5"/>
    <property type="match status" value="1"/>
</dbReference>
<dbReference type="EC" id="2.1.1.37" evidence="1"/>
<dbReference type="SUPFAM" id="SSF53335">
    <property type="entry name" value="S-adenosyl-L-methionine-dependent methyltransferases"/>
    <property type="match status" value="1"/>
</dbReference>
<evidence type="ECO:0000256" key="3">
    <source>
        <dbReference type="ARBA" id="ARBA00022679"/>
    </source>
</evidence>
<dbReference type="InterPro" id="IPR029063">
    <property type="entry name" value="SAM-dependent_MTases_sf"/>
</dbReference>
<dbReference type="AlphaFoldDB" id="A0AAJ5UWB8"/>
<organism evidence="8 9">
    <name type="scientific">Lysinibacillus irui</name>
    <dbReference type="NCBI Taxonomy" id="2998077"/>
    <lineage>
        <taxon>Bacteria</taxon>
        <taxon>Bacillati</taxon>
        <taxon>Bacillota</taxon>
        <taxon>Bacilli</taxon>
        <taxon>Bacillales</taxon>
        <taxon>Bacillaceae</taxon>
        <taxon>Lysinibacillus</taxon>
    </lineage>
</organism>
<dbReference type="Gene3D" id="3.40.50.150">
    <property type="entry name" value="Vaccinia Virus protein VP39"/>
    <property type="match status" value="1"/>
</dbReference>
<dbReference type="NCBIfam" id="TIGR00675">
    <property type="entry name" value="dcm"/>
    <property type="match status" value="1"/>
</dbReference>
<geneLocation type="plasmid" evidence="8 9">
    <name>unnamed</name>
</geneLocation>
<keyword evidence="4 6" id="KW-0949">S-adenosyl-L-methionine</keyword>
<dbReference type="PROSITE" id="PS00095">
    <property type="entry name" value="C5_MTASE_2"/>
    <property type="match status" value="1"/>
</dbReference>
<dbReference type="RefSeq" id="WP_274797501.1">
    <property type="nucleotide sequence ID" value="NZ_CP113528.1"/>
</dbReference>
<evidence type="ECO:0000313" key="8">
    <source>
        <dbReference type="EMBL" id="WDV09283.1"/>
    </source>
</evidence>
<dbReference type="PANTHER" id="PTHR10629:SF52">
    <property type="entry name" value="DNA (CYTOSINE-5)-METHYLTRANSFERASE 1"/>
    <property type="match status" value="1"/>
</dbReference>
<name>A0AAJ5UWB8_9BACI</name>
<accession>A0AAJ5UWB8</accession>
<evidence type="ECO:0000313" key="9">
    <source>
        <dbReference type="Proteomes" id="UP001219585"/>
    </source>
</evidence>
<evidence type="ECO:0000256" key="6">
    <source>
        <dbReference type="PROSITE-ProRule" id="PRU01016"/>
    </source>
</evidence>
<evidence type="ECO:0000256" key="4">
    <source>
        <dbReference type="ARBA" id="ARBA00022691"/>
    </source>
</evidence>
<sequence>MTEELTVKEVFSLLVENELQTKKDVVTLAPTYDSKKISIVSLFSGCGGFELGFEWAGIEAALGRNIDIREKEQFTSLRSKSLFKTVYALDFFKEAIETYTNYFPETTIQNANIRHLQSFPEADIYSFGFPCPGFSAAGPRNLKDERNYLYVHCCRALKEAQPSFFIAENVPGMLTLQKGEVFAQIEKDFKDCGYRIYTKVVNARNFGVAQVRERVIIIGVRMDISFEYVFPCDTHGENGLPYVTLRDAIGDLESNPGMFYEGTYSSQYMSRNRKKKWNEQSFTIQASARQAPMHPSGLPMKRENGAKWIFEGKSNRRLSVREAARIQSFPDWYEFSQGEKNCSVNTLLERQFKQIGNAVPPLLARAIIRPIADFYLTKH</sequence>
<keyword evidence="8" id="KW-0614">Plasmid</keyword>
<keyword evidence="3 6" id="KW-0808">Transferase</keyword>
<dbReference type="InterPro" id="IPR001525">
    <property type="entry name" value="C5_MeTfrase"/>
</dbReference>
<comment type="similarity">
    <text evidence="6 7">Belongs to the class I-like SAM-binding methyltransferase superfamily. C5-methyltransferase family.</text>
</comment>
<dbReference type="GO" id="GO:0032259">
    <property type="term" value="P:methylation"/>
    <property type="evidence" value="ECO:0007669"/>
    <property type="project" value="UniProtKB-KW"/>
</dbReference>
<dbReference type="PANTHER" id="PTHR10629">
    <property type="entry name" value="CYTOSINE-SPECIFIC METHYLTRANSFERASE"/>
    <property type="match status" value="1"/>
</dbReference>
<dbReference type="EMBL" id="CP113528">
    <property type="protein sequence ID" value="WDV09283.1"/>
    <property type="molecule type" value="Genomic_DNA"/>
</dbReference>
<evidence type="ECO:0000256" key="1">
    <source>
        <dbReference type="ARBA" id="ARBA00011975"/>
    </source>
</evidence>
<dbReference type="PRINTS" id="PR00105">
    <property type="entry name" value="C5METTRFRASE"/>
</dbReference>
<dbReference type="InterPro" id="IPR050390">
    <property type="entry name" value="C5-Methyltransferase"/>
</dbReference>
<dbReference type="Gene3D" id="3.90.120.10">
    <property type="entry name" value="DNA Methylase, subunit A, domain 2"/>
    <property type="match status" value="1"/>
</dbReference>
<gene>
    <name evidence="8" type="ORF">OU989_23640</name>
</gene>
<keyword evidence="2 6" id="KW-0489">Methyltransferase</keyword>
<dbReference type="Pfam" id="PF00145">
    <property type="entry name" value="DNA_methylase"/>
    <property type="match status" value="1"/>
</dbReference>
<dbReference type="GO" id="GO:0003886">
    <property type="term" value="F:DNA (cytosine-5-)-methyltransferase activity"/>
    <property type="evidence" value="ECO:0007669"/>
    <property type="project" value="UniProtKB-EC"/>
</dbReference>
<dbReference type="GO" id="GO:0044027">
    <property type="term" value="P:negative regulation of gene expression via chromosomal CpG island methylation"/>
    <property type="evidence" value="ECO:0007669"/>
    <property type="project" value="TreeGrafter"/>
</dbReference>
<dbReference type="Proteomes" id="UP001219585">
    <property type="component" value="Plasmid unnamed"/>
</dbReference>
<evidence type="ECO:0000256" key="7">
    <source>
        <dbReference type="RuleBase" id="RU000416"/>
    </source>
</evidence>